<organism evidence="9">
    <name type="scientific">Cupriavidus oxalaticus</name>
    <dbReference type="NCBI Taxonomy" id="96344"/>
    <lineage>
        <taxon>Bacteria</taxon>
        <taxon>Pseudomonadati</taxon>
        <taxon>Pseudomonadota</taxon>
        <taxon>Betaproteobacteria</taxon>
        <taxon>Burkholderiales</taxon>
        <taxon>Burkholderiaceae</taxon>
        <taxon>Cupriavidus</taxon>
    </lineage>
</organism>
<keyword evidence="6" id="KW-0406">Ion transport</keyword>
<feature type="transmembrane region" description="Helical" evidence="6">
    <location>
        <begin position="187"/>
        <end position="209"/>
    </location>
</feature>
<feature type="transmembrane region" description="Helical" evidence="6">
    <location>
        <begin position="215"/>
        <end position="240"/>
    </location>
</feature>
<evidence type="ECO:0000256" key="2">
    <source>
        <dbReference type="ARBA" id="ARBA00022475"/>
    </source>
</evidence>
<feature type="transmembrane region" description="Helical" evidence="6">
    <location>
        <begin position="91"/>
        <end position="111"/>
    </location>
</feature>
<evidence type="ECO:0000256" key="5">
    <source>
        <dbReference type="ARBA" id="ARBA00023136"/>
    </source>
</evidence>
<dbReference type="PANTHER" id="PTHR30341:SF0">
    <property type="entry name" value="NA(+)_H(+) ANTIPORTER NHAA"/>
    <property type="match status" value="1"/>
</dbReference>
<sequence>MRWSGRQRESSMTVDHPPPQQQLPRAQVLAEKAFSALEHFLHIEAVSGIVLLAAAGIALLWANSPAAESYHALWHTPLSFGVGSYLVSQSLHFWINDALMTIFFLVVGMEIRREIHEGALANVRLAALPMAAALGGVMVPALLYLAMNAEMPQRQGWAVPTATDIAFAVGVLALLGKSIPGSVRVFLLALAIIDDIVAVLIIAVAFSGGLSYEGLLIAGAGILMVLGLQWIGVGTAYAYVIPGAILWLGMLKTGAHPTLAGVVLGMMTPVLPGRTRERPLDIAMHALDDLRARATAPTPEPERLVAPLKQLRQAQRELLPPVTRVQMALHPWVAYLVMPLFALANAGVSIDGVDLTTGGSQGVMLGVVMALVVGKPLGIVSVSWLAVRLGWCQLPPGVTWRGVWLVGLLAGIGFTMSIFIATLAFEEANLLGVAKLGVLLASATAAVIGLCWGFIYARRLKPAAEGRAGESAATASD</sequence>
<feature type="transmembrane region" description="Helical" evidence="6">
    <location>
        <begin position="332"/>
        <end position="350"/>
    </location>
</feature>
<dbReference type="GO" id="GO:0015385">
    <property type="term" value="F:sodium:proton antiporter activity"/>
    <property type="evidence" value="ECO:0007669"/>
    <property type="project" value="UniProtKB-UniRule"/>
</dbReference>
<name>A0A375GL43_9BURK</name>
<evidence type="ECO:0000313" key="10">
    <source>
        <dbReference type="Proteomes" id="UP000256862"/>
    </source>
</evidence>
<comment type="caution">
    <text evidence="9">The sequence shown here is derived from an EMBL/GenBank/DDBJ whole genome shotgun (WGS) entry which is preliminary data.</text>
</comment>
<evidence type="ECO:0000313" key="9">
    <source>
        <dbReference type="EMBL" id="SPC20723.1"/>
    </source>
</evidence>
<dbReference type="InterPro" id="IPR023171">
    <property type="entry name" value="Na/H_antiporter_dom_sf"/>
</dbReference>
<dbReference type="EMBL" id="OGUS01000003">
    <property type="protein sequence ID" value="SPC05034.1"/>
    <property type="molecule type" value="Genomic_DNA"/>
</dbReference>
<feature type="transmembrane region" description="Helical" evidence="6">
    <location>
        <begin position="40"/>
        <end position="62"/>
    </location>
</feature>
<feature type="transmembrane region" description="Helical" evidence="6">
    <location>
        <begin position="157"/>
        <end position="175"/>
    </location>
</feature>
<gene>
    <name evidence="6 9" type="primary">nhaA</name>
    <name evidence="9" type="ORF">CO2235_MP40079</name>
    <name evidence="8" type="ORF">CO2235_U1000022</name>
</gene>
<evidence type="ECO:0000313" key="8">
    <source>
        <dbReference type="EMBL" id="SPC05034.1"/>
    </source>
</evidence>
<evidence type="ECO:0000256" key="6">
    <source>
        <dbReference type="HAMAP-Rule" id="MF_01844"/>
    </source>
</evidence>
<dbReference type="InterPro" id="IPR004670">
    <property type="entry name" value="NhaA"/>
</dbReference>
<reference evidence="10" key="1">
    <citation type="submission" date="2018-01" db="EMBL/GenBank/DDBJ databases">
        <authorList>
            <person name="Gaut B.S."/>
            <person name="Morton B.R."/>
            <person name="Clegg M.T."/>
            <person name="Duvall M.R."/>
        </authorList>
    </citation>
    <scope>NUCLEOTIDE SEQUENCE [LARGE SCALE GENOMIC DNA]</scope>
</reference>
<evidence type="ECO:0000256" key="7">
    <source>
        <dbReference type="SAM" id="MobiDB-lite"/>
    </source>
</evidence>
<feature type="transmembrane region" description="Helical" evidence="6">
    <location>
        <begin position="403"/>
        <end position="425"/>
    </location>
</feature>
<dbReference type="GO" id="GO:0006885">
    <property type="term" value="P:regulation of pH"/>
    <property type="evidence" value="ECO:0007669"/>
    <property type="project" value="UniProtKB-UniRule"/>
</dbReference>
<comment type="similarity">
    <text evidence="6">Belongs to the NhaA Na(+)/H(+) (TC 2.A.33) antiporter family.</text>
</comment>
<dbReference type="HAMAP" id="MF_01844">
    <property type="entry name" value="NhaA"/>
    <property type="match status" value="1"/>
</dbReference>
<comment type="subcellular location">
    <subcellularLocation>
        <location evidence="1">Cell inner membrane</location>
        <topology evidence="1">Multi-pass membrane protein</topology>
    </subcellularLocation>
    <subcellularLocation>
        <location evidence="6">Cell membrane</location>
        <topology evidence="6">Multi-pass membrane protein</topology>
    </subcellularLocation>
</comment>
<evidence type="ECO:0000256" key="4">
    <source>
        <dbReference type="ARBA" id="ARBA00022989"/>
    </source>
</evidence>
<feature type="region of interest" description="Disordered" evidence="7">
    <location>
        <begin position="1"/>
        <end position="20"/>
    </location>
</feature>
<keyword evidence="6" id="KW-0050">Antiport</keyword>
<comment type="catalytic activity">
    <reaction evidence="6">
        <text>Na(+)(in) + 2 H(+)(out) = Na(+)(out) + 2 H(+)(in)</text>
        <dbReference type="Rhea" id="RHEA:29251"/>
        <dbReference type="ChEBI" id="CHEBI:15378"/>
        <dbReference type="ChEBI" id="CHEBI:29101"/>
    </reaction>
</comment>
<accession>A0A375GL43</accession>
<evidence type="ECO:0000256" key="1">
    <source>
        <dbReference type="ARBA" id="ARBA00004429"/>
    </source>
</evidence>
<protein>
    <recommendedName>
        <fullName evidence="6">Na(+)/H(+) antiporter NhaA</fullName>
    </recommendedName>
    <alternativeName>
        <fullName evidence="6">Sodium/proton antiporter NhaA</fullName>
    </alternativeName>
</protein>
<keyword evidence="2 6" id="KW-1003">Cell membrane</keyword>
<feature type="transmembrane region" description="Helical" evidence="6">
    <location>
        <begin position="123"/>
        <end position="145"/>
    </location>
</feature>
<proteinExistence type="inferred from homology"/>
<feature type="transmembrane region" description="Helical" evidence="6">
    <location>
        <begin position="437"/>
        <end position="457"/>
    </location>
</feature>
<dbReference type="EMBL" id="OGUS01000139">
    <property type="protein sequence ID" value="SPC20723.1"/>
    <property type="molecule type" value="Genomic_DNA"/>
</dbReference>
<dbReference type="AlphaFoldDB" id="A0A375GL43"/>
<comment type="function">
    <text evidence="6">Na(+)/H(+) antiporter that extrudes sodium in exchange for external protons.</text>
</comment>
<dbReference type="NCBIfam" id="TIGR00773">
    <property type="entry name" value="NhaA"/>
    <property type="match status" value="1"/>
</dbReference>
<keyword evidence="5 6" id="KW-0472">Membrane</keyword>
<keyword evidence="3 6" id="KW-0812">Transmembrane</keyword>
<reference evidence="9" key="2">
    <citation type="submission" date="2018-01" db="EMBL/GenBank/DDBJ databases">
        <authorList>
            <person name="Clerissi C."/>
        </authorList>
    </citation>
    <scope>NUCLEOTIDE SEQUENCE</scope>
    <source>
        <strain evidence="9">Cupriavidus oxalaticus LMG 2235</strain>
    </source>
</reference>
<keyword evidence="6" id="KW-0813">Transport</keyword>
<keyword evidence="6" id="KW-0915">Sodium</keyword>
<dbReference type="PANTHER" id="PTHR30341">
    <property type="entry name" value="SODIUM ION/PROTON ANTIPORTER NHAA-RELATED"/>
    <property type="match status" value="1"/>
</dbReference>
<keyword evidence="4 6" id="KW-1133">Transmembrane helix</keyword>
<dbReference type="Gene3D" id="1.20.1530.10">
    <property type="entry name" value="Na+/H+ antiporter like domain"/>
    <property type="match status" value="1"/>
</dbReference>
<evidence type="ECO:0000256" key="3">
    <source>
        <dbReference type="ARBA" id="ARBA00022692"/>
    </source>
</evidence>
<keyword evidence="6" id="KW-0739">Sodium transport</keyword>
<dbReference type="Pfam" id="PF06965">
    <property type="entry name" value="Na_H_antiport_1"/>
    <property type="match status" value="1"/>
</dbReference>
<dbReference type="GO" id="GO:0005886">
    <property type="term" value="C:plasma membrane"/>
    <property type="evidence" value="ECO:0007669"/>
    <property type="project" value="UniProtKB-SubCell"/>
</dbReference>
<feature type="transmembrane region" description="Helical" evidence="6">
    <location>
        <begin position="362"/>
        <end position="391"/>
    </location>
</feature>
<dbReference type="Proteomes" id="UP000256862">
    <property type="component" value="Plasmid CO2235_mp"/>
</dbReference>